<sequence length="123" mass="14024">MSTIMPQNDPVVFTARGLRLDTRLNVLRQEFHCHSAILKLKSNFFFKFMDSPDKVLNNEGPFKYEWVSSIDDDGTWGLVAADPSKDKLLASWTLKGDTNDEIKAFMNLLYAMYCATVPDEDLP</sequence>
<accession>A0A194XVY4</accession>
<evidence type="ECO:0000313" key="1">
    <source>
        <dbReference type="EMBL" id="KUJ24470.1"/>
    </source>
</evidence>
<dbReference type="EMBL" id="KQ947404">
    <property type="protein sequence ID" value="KUJ24470.1"/>
    <property type="molecule type" value="Genomic_DNA"/>
</dbReference>
<name>A0A194XVY4_MOLSC</name>
<dbReference type="InParanoid" id="A0A194XVY4"/>
<organism evidence="1 2">
    <name type="scientific">Mollisia scopiformis</name>
    <name type="common">Conifer needle endophyte fungus</name>
    <name type="synonym">Phialocephala scopiformis</name>
    <dbReference type="NCBI Taxonomy" id="149040"/>
    <lineage>
        <taxon>Eukaryota</taxon>
        <taxon>Fungi</taxon>
        <taxon>Dikarya</taxon>
        <taxon>Ascomycota</taxon>
        <taxon>Pezizomycotina</taxon>
        <taxon>Leotiomycetes</taxon>
        <taxon>Helotiales</taxon>
        <taxon>Mollisiaceae</taxon>
        <taxon>Mollisia</taxon>
    </lineage>
</organism>
<dbReference type="KEGG" id="psco:LY89DRAFT_727496"/>
<dbReference type="GeneID" id="28828885"/>
<evidence type="ECO:0000313" key="2">
    <source>
        <dbReference type="Proteomes" id="UP000070700"/>
    </source>
</evidence>
<dbReference type="RefSeq" id="XP_018078825.1">
    <property type="nucleotide sequence ID" value="XM_018219159.1"/>
</dbReference>
<dbReference type="AlphaFoldDB" id="A0A194XVY4"/>
<dbReference type="OrthoDB" id="2129688at2759"/>
<dbReference type="Proteomes" id="UP000070700">
    <property type="component" value="Unassembled WGS sequence"/>
</dbReference>
<gene>
    <name evidence="1" type="ORF">LY89DRAFT_727496</name>
</gene>
<proteinExistence type="predicted"/>
<evidence type="ECO:0008006" key="3">
    <source>
        <dbReference type="Google" id="ProtNLM"/>
    </source>
</evidence>
<reference evidence="1 2" key="1">
    <citation type="submission" date="2015-10" db="EMBL/GenBank/DDBJ databases">
        <title>Full genome of DAOMC 229536 Phialocephala scopiformis, a fungal endophyte of spruce producing the potent anti-insectan compound rugulosin.</title>
        <authorList>
            <consortium name="DOE Joint Genome Institute"/>
            <person name="Walker A.K."/>
            <person name="Frasz S.L."/>
            <person name="Seifert K.A."/>
            <person name="Miller J.D."/>
            <person name="Mondo S.J."/>
            <person name="Labutti K."/>
            <person name="Lipzen A."/>
            <person name="Dockter R."/>
            <person name="Kennedy M."/>
            <person name="Grigoriev I.V."/>
            <person name="Spatafora J.W."/>
        </authorList>
    </citation>
    <scope>NUCLEOTIDE SEQUENCE [LARGE SCALE GENOMIC DNA]</scope>
    <source>
        <strain evidence="1 2">CBS 120377</strain>
    </source>
</reference>
<keyword evidence="2" id="KW-1185">Reference proteome</keyword>
<protein>
    <recommendedName>
        <fullName evidence="3">BTB domain-containing protein</fullName>
    </recommendedName>
</protein>